<dbReference type="Proteomes" id="UP000194137">
    <property type="component" value="Chromosome"/>
</dbReference>
<dbReference type="AlphaFoldDB" id="A0A1W6ZSL7"/>
<dbReference type="InterPro" id="IPR020904">
    <property type="entry name" value="Sc_DH/Rdtase_CS"/>
</dbReference>
<dbReference type="PRINTS" id="PR00081">
    <property type="entry name" value="GDHRDH"/>
</dbReference>
<dbReference type="Gene3D" id="3.40.50.720">
    <property type="entry name" value="NAD(P)-binding Rossmann-like Domain"/>
    <property type="match status" value="1"/>
</dbReference>
<dbReference type="PANTHER" id="PTHR42760">
    <property type="entry name" value="SHORT-CHAIN DEHYDROGENASES/REDUCTASES FAMILY MEMBER"/>
    <property type="match status" value="1"/>
</dbReference>
<dbReference type="FunFam" id="3.40.50.720:FF:000084">
    <property type="entry name" value="Short-chain dehydrogenase reductase"/>
    <property type="match status" value="1"/>
</dbReference>
<evidence type="ECO:0000256" key="1">
    <source>
        <dbReference type="ARBA" id="ARBA00006484"/>
    </source>
</evidence>
<dbReference type="RefSeq" id="WP_086088805.1">
    <property type="nucleotide sequence ID" value="NZ_CP021112.1"/>
</dbReference>
<proteinExistence type="inferred from homology"/>
<dbReference type="InterPro" id="IPR002347">
    <property type="entry name" value="SDR_fam"/>
</dbReference>
<dbReference type="KEGG" id="psin:CAK95_15965"/>
<dbReference type="Pfam" id="PF13561">
    <property type="entry name" value="adh_short_C2"/>
    <property type="match status" value="1"/>
</dbReference>
<protein>
    <submittedName>
        <fullName evidence="2">Dehydrogenase</fullName>
    </submittedName>
</protein>
<evidence type="ECO:0000313" key="2">
    <source>
        <dbReference type="EMBL" id="ARQ00409.1"/>
    </source>
</evidence>
<organism evidence="2 3">
    <name type="scientific">Pseudorhodoplanes sinuspersici</name>
    <dbReference type="NCBI Taxonomy" id="1235591"/>
    <lineage>
        <taxon>Bacteria</taxon>
        <taxon>Pseudomonadati</taxon>
        <taxon>Pseudomonadota</taxon>
        <taxon>Alphaproteobacteria</taxon>
        <taxon>Hyphomicrobiales</taxon>
        <taxon>Pseudorhodoplanes</taxon>
    </lineage>
</organism>
<keyword evidence="3" id="KW-1185">Reference proteome</keyword>
<dbReference type="PROSITE" id="PS00061">
    <property type="entry name" value="ADH_SHORT"/>
    <property type="match status" value="1"/>
</dbReference>
<dbReference type="InterPro" id="IPR036291">
    <property type="entry name" value="NAD(P)-bd_dom_sf"/>
</dbReference>
<dbReference type="NCBIfam" id="NF005559">
    <property type="entry name" value="PRK07231.1"/>
    <property type="match status" value="1"/>
</dbReference>
<dbReference type="SUPFAM" id="SSF51735">
    <property type="entry name" value="NAD(P)-binding Rossmann-fold domains"/>
    <property type="match status" value="1"/>
</dbReference>
<sequence>MARLAGRTAIVTGGAKGIGRHYSEALAAEGAGVVIADISGGAEAAEEIAATYGANSALSVPCDVSDESQVKNLVAKAIERFGKIDILVNNAALFAPLQPTKVQDIDVDLWDKVFAVNVRGSFLLAKHVAPHMIARNYGKIINIGSGTVYKGLPGMLHYTASKGAIATFTRTLSRELGEHKICVNTLAPGLVMSETLVASGSHDEALKARVVASRAFKREQLPPDLLGALIFLSSADSDFVTGQTIAVDGGSVNT</sequence>
<dbReference type="EMBL" id="CP021112">
    <property type="protein sequence ID" value="ARQ00409.1"/>
    <property type="molecule type" value="Genomic_DNA"/>
</dbReference>
<reference evidence="2 3" key="1">
    <citation type="submission" date="2017-05" db="EMBL/GenBank/DDBJ databases">
        <title>Full genome sequence of Pseudorhodoplanes sinuspersici.</title>
        <authorList>
            <person name="Dastgheib S.M.M."/>
            <person name="Shavandi M."/>
            <person name="Tirandaz H."/>
        </authorList>
    </citation>
    <scope>NUCLEOTIDE SEQUENCE [LARGE SCALE GENOMIC DNA]</scope>
    <source>
        <strain evidence="2 3">RIPI110</strain>
    </source>
</reference>
<gene>
    <name evidence="2" type="ORF">CAK95_15965</name>
</gene>
<accession>A0A1W6ZSL7</accession>
<dbReference type="GO" id="GO:0016616">
    <property type="term" value="F:oxidoreductase activity, acting on the CH-OH group of donors, NAD or NADP as acceptor"/>
    <property type="evidence" value="ECO:0007669"/>
    <property type="project" value="TreeGrafter"/>
</dbReference>
<dbReference type="CDD" id="cd05233">
    <property type="entry name" value="SDR_c"/>
    <property type="match status" value="1"/>
</dbReference>
<evidence type="ECO:0000313" key="3">
    <source>
        <dbReference type="Proteomes" id="UP000194137"/>
    </source>
</evidence>
<comment type="similarity">
    <text evidence="1">Belongs to the short-chain dehydrogenases/reductases (SDR) family.</text>
</comment>
<dbReference type="STRING" id="1235591.CAK95_15965"/>
<name>A0A1W6ZSL7_9HYPH</name>
<dbReference type="PRINTS" id="PR00080">
    <property type="entry name" value="SDRFAMILY"/>
</dbReference>
<dbReference type="OrthoDB" id="9809287at2"/>